<evidence type="ECO:0000256" key="2">
    <source>
        <dbReference type="ARBA" id="ARBA00022614"/>
    </source>
</evidence>
<dbReference type="PRINTS" id="PR00364">
    <property type="entry name" value="DISEASERSIST"/>
</dbReference>
<dbReference type="Pfam" id="PF18052">
    <property type="entry name" value="Rx_N"/>
    <property type="match status" value="1"/>
</dbReference>
<reference evidence="9" key="1">
    <citation type="submission" date="2025-08" db="UniProtKB">
        <authorList>
            <consortium name="RefSeq"/>
        </authorList>
    </citation>
    <scope>IDENTIFICATION</scope>
</reference>
<feature type="domain" description="Disease resistance N-terminal" evidence="7">
    <location>
        <begin position="6"/>
        <end position="95"/>
    </location>
</feature>
<evidence type="ECO:0000256" key="1">
    <source>
        <dbReference type="ARBA" id="ARBA00008894"/>
    </source>
</evidence>
<evidence type="ECO:0000259" key="6">
    <source>
        <dbReference type="Pfam" id="PF00931"/>
    </source>
</evidence>
<dbReference type="Gene3D" id="1.10.8.430">
    <property type="entry name" value="Helical domain of apoptotic protease-activating factors"/>
    <property type="match status" value="1"/>
</dbReference>
<dbReference type="InterPro" id="IPR041118">
    <property type="entry name" value="Rx_N"/>
</dbReference>
<proteinExistence type="inferred from homology"/>
<dbReference type="PANTHER" id="PTHR19338">
    <property type="entry name" value="TRANSLOCASE OF INNER MITOCHONDRIAL MEMBRANE 13 HOMOLOG"/>
    <property type="match status" value="1"/>
</dbReference>
<dbReference type="GO" id="GO:0006952">
    <property type="term" value="P:defense response"/>
    <property type="evidence" value="ECO:0007669"/>
    <property type="project" value="UniProtKB-KW"/>
</dbReference>
<feature type="domain" description="NB-ARC" evidence="6">
    <location>
        <begin position="164"/>
        <end position="373"/>
    </location>
</feature>
<evidence type="ECO:0000313" key="8">
    <source>
        <dbReference type="Proteomes" id="UP000504607"/>
    </source>
</evidence>
<dbReference type="Proteomes" id="UP000504607">
    <property type="component" value="Unplaced"/>
</dbReference>
<accession>A0A6I9SHF5</accession>
<dbReference type="Pfam" id="PF00931">
    <property type="entry name" value="NB-ARC"/>
    <property type="match status" value="1"/>
</dbReference>
<keyword evidence="4" id="KW-0547">Nucleotide-binding</keyword>
<dbReference type="KEGG" id="egu:105060784"/>
<evidence type="ECO:0000256" key="4">
    <source>
        <dbReference type="ARBA" id="ARBA00022741"/>
    </source>
</evidence>
<dbReference type="InParanoid" id="A0A6I9SHF5"/>
<gene>
    <name evidence="9" type="primary">LOC105060784</name>
</gene>
<protein>
    <submittedName>
        <fullName evidence="9">Disease resistance protein At1g50180</fullName>
    </submittedName>
</protein>
<evidence type="ECO:0000256" key="3">
    <source>
        <dbReference type="ARBA" id="ARBA00022737"/>
    </source>
</evidence>
<dbReference type="AlphaFoldDB" id="A0A6I9SHF5"/>
<dbReference type="PANTHER" id="PTHR19338:SF32">
    <property type="entry name" value="OS06G0287500 PROTEIN"/>
    <property type="match status" value="1"/>
</dbReference>
<evidence type="ECO:0000313" key="9">
    <source>
        <dbReference type="RefSeq" id="XP_010942923.1"/>
    </source>
</evidence>
<dbReference type="InterPro" id="IPR042197">
    <property type="entry name" value="Apaf_helical"/>
</dbReference>
<organism evidence="8 9">
    <name type="scientific">Elaeis guineensis var. tenera</name>
    <name type="common">Oil palm</name>
    <dbReference type="NCBI Taxonomy" id="51953"/>
    <lineage>
        <taxon>Eukaryota</taxon>
        <taxon>Viridiplantae</taxon>
        <taxon>Streptophyta</taxon>
        <taxon>Embryophyta</taxon>
        <taxon>Tracheophyta</taxon>
        <taxon>Spermatophyta</taxon>
        <taxon>Magnoliopsida</taxon>
        <taxon>Liliopsida</taxon>
        <taxon>Arecaceae</taxon>
        <taxon>Arecoideae</taxon>
        <taxon>Cocoseae</taxon>
        <taxon>Elaeidinae</taxon>
        <taxon>Elaeis</taxon>
    </lineage>
</organism>
<dbReference type="OrthoDB" id="690341at2759"/>
<name>A0A6I9SHF5_ELAGV</name>
<evidence type="ECO:0000259" key="7">
    <source>
        <dbReference type="Pfam" id="PF18052"/>
    </source>
</evidence>
<dbReference type="Gene3D" id="3.40.50.300">
    <property type="entry name" value="P-loop containing nucleotide triphosphate hydrolases"/>
    <property type="match status" value="1"/>
</dbReference>
<dbReference type="GO" id="GO:0043531">
    <property type="term" value="F:ADP binding"/>
    <property type="evidence" value="ECO:0007669"/>
    <property type="project" value="InterPro"/>
</dbReference>
<comment type="similarity">
    <text evidence="1">Belongs to the disease resistance NB-LRR family.</text>
</comment>
<dbReference type="CDD" id="cd14798">
    <property type="entry name" value="RX-CC_like"/>
    <property type="match status" value="1"/>
</dbReference>
<keyword evidence="2" id="KW-0433">Leucine-rich repeat</keyword>
<dbReference type="InterPro" id="IPR038005">
    <property type="entry name" value="RX-like_CC"/>
</dbReference>
<dbReference type="InterPro" id="IPR027417">
    <property type="entry name" value="P-loop_NTPase"/>
</dbReference>
<sequence>MAKTAIGDLSKKLVGMLSSETNMPGQVRQEVQLIKTDFSGMKAIPLSADAKVETEPPVREWVKQVRELAYDTEDLIDEFRVHIAWSRRHGIMGFLHNIVQKIKKCKKKHEIHTQLQQINIRIKKAEESRLSLGLQPVPDRVTTKEPQEPAALFVEERELVGIDKRRDHLIRWLLEGSKSLRVIPVVAMGGMGKTALVKKVYDSPKVRSPGQFDCHAWFTLPKTVYVKMLLRKMITKLNARVGEDPTTVVKVHGPTGSLLGPSISVRVGRPTERKREIETADMDDLIQMLRDHLKSKRYVIVLDELWSIPAWESIKYAFPDDELGSRVVITTRHSDIAATASIYCAPPDDALVYNLKRLTPEDSWTLFCKRAFGPKDTCPPFLKDWSEKIVKKCGGLPLAIVTIGGISCHRRYEA</sequence>
<dbReference type="SUPFAM" id="SSF52540">
    <property type="entry name" value="P-loop containing nucleoside triphosphate hydrolases"/>
    <property type="match status" value="1"/>
</dbReference>
<keyword evidence="8" id="KW-1185">Reference proteome</keyword>
<dbReference type="InterPro" id="IPR002182">
    <property type="entry name" value="NB-ARC"/>
</dbReference>
<keyword evidence="3" id="KW-0677">Repeat</keyword>
<dbReference type="Gene3D" id="1.20.5.4130">
    <property type="match status" value="1"/>
</dbReference>
<keyword evidence="5" id="KW-0611">Plant defense</keyword>
<dbReference type="GeneID" id="105060784"/>
<dbReference type="RefSeq" id="XP_010942923.1">
    <property type="nucleotide sequence ID" value="XM_010944621.1"/>
</dbReference>
<evidence type="ECO:0000256" key="5">
    <source>
        <dbReference type="ARBA" id="ARBA00022821"/>
    </source>
</evidence>